<protein>
    <submittedName>
        <fullName evidence="7">Response regulator transcription factor</fullName>
    </submittedName>
</protein>
<keyword evidence="3" id="KW-0804">Transcription</keyword>
<dbReference type="InterPro" id="IPR000792">
    <property type="entry name" value="Tscrpt_reg_LuxR_C"/>
</dbReference>
<dbReference type="GO" id="GO:0003677">
    <property type="term" value="F:DNA binding"/>
    <property type="evidence" value="ECO:0007669"/>
    <property type="project" value="UniProtKB-KW"/>
</dbReference>
<reference evidence="7 8" key="1">
    <citation type="submission" date="2019-03" db="EMBL/GenBank/DDBJ databases">
        <title>Efficiently degradation of phenoxyalkanoic acid herbicides by Cupriavidus oxalaticus strain X32.</title>
        <authorList>
            <person name="Sheng X."/>
        </authorList>
    </citation>
    <scope>NUCLEOTIDE SEQUENCE [LARGE SCALE GENOMIC DNA]</scope>
    <source>
        <strain evidence="7 8">X32</strain>
        <plasmid evidence="7 8">unnamed1</plasmid>
    </source>
</reference>
<evidence type="ECO:0000256" key="2">
    <source>
        <dbReference type="ARBA" id="ARBA00023125"/>
    </source>
</evidence>
<keyword evidence="1" id="KW-0805">Transcription regulation</keyword>
<dbReference type="InterPro" id="IPR016032">
    <property type="entry name" value="Sig_transdc_resp-reg_C-effctor"/>
</dbReference>
<dbReference type="InterPro" id="IPR036388">
    <property type="entry name" value="WH-like_DNA-bd_sf"/>
</dbReference>
<dbReference type="KEGG" id="cox:E0W60_32645"/>
<evidence type="ECO:0000256" key="3">
    <source>
        <dbReference type="ARBA" id="ARBA00023163"/>
    </source>
</evidence>
<dbReference type="Pfam" id="PF00072">
    <property type="entry name" value="Response_reg"/>
    <property type="match status" value="1"/>
</dbReference>
<dbReference type="CDD" id="cd17537">
    <property type="entry name" value="REC_FixJ"/>
    <property type="match status" value="1"/>
</dbReference>
<dbReference type="PANTHER" id="PTHR44688:SF16">
    <property type="entry name" value="DNA-BINDING TRANSCRIPTIONAL ACTIVATOR DEVR_DOSR"/>
    <property type="match status" value="1"/>
</dbReference>
<dbReference type="InterPro" id="IPR001789">
    <property type="entry name" value="Sig_transdc_resp-reg_receiver"/>
</dbReference>
<dbReference type="Proteomes" id="UP000295294">
    <property type="component" value="Plasmid unnamed1"/>
</dbReference>
<dbReference type="SMART" id="SM00448">
    <property type="entry name" value="REC"/>
    <property type="match status" value="1"/>
</dbReference>
<geneLocation type="plasmid" evidence="7">
    <name>unnamed1</name>
</geneLocation>
<dbReference type="AlphaFoldDB" id="A0A4P7LI97"/>
<dbReference type="PRINTS" id="PR00038">
    <property type="entry name" value="HTHLUXR"/>
</dbReference>
<dbReference type="CDD" id="cd06170">
    <property type="entry name" value="LuxR_C_like"/>
    <property type="match status" value="1"/>
</dbReference>
<dbReference type="InterPro" id="IPR011006">
    <property type="entry name" value="CheY-like_superfamily"/>
</dbReference>
<proteinExistence type="predicted"/>
<keyword evidence="7" id="KW-0614">Plasmid</keyword>
<dbReference type="RefSeq" id="WP_135707141.1">
    <property type="nucleotide sequence ID" value="NZ_CP038636.1"/>
</dbReference>
<dbReference type="PROSITE" id="PS50110">
    <property type="entry name" value="RESPONSE_REGULATORY"/>
    <property type="match status" value="1"/>
</dbReference>
<feature type="domain" description="Response regulatory" evidence="6">
    <location>
        <begin position="25"/>
        <end position="139"/>
    </location>
</feature>
<dbReference type="SUPFAM" id="SSF52172">
    <property type="entry name" value="CheY-like"/>
    <property type="match status" value="1"/>
</dbReference>
<evidence type="ECO:0000313" key="7">
    <source>
        <dbReference type="EMBL" id="QBY55964.1"/>
    </source>
</evidence>
<evidence type="ECO:0000256" key="4">
    <source>
        <dbReference type="PROSITE-ProRule" id="PRU00169"/>
    </source>
</evidence>
<dbReference type="GO" id="GO:0006355">
    <property type="term" value="P:regulation of DNA-templated transcription"/>
    <property type="evidence" value="ECO:0007669"/>
    <property type="project" value="InterPro"/>
</dbReference>
<dbReference type="Gene3D" id="3.40.50.2300">
    <property type="match status" value="1"/>
</dbReference>
<feature type="domain" description="HTH luxR-type" evidence="5">
    <location>
        <begin position="155"/>
        <end position="220"/>
    </location>
</feature>
<dbReference type="PANTHER" id="PTHR44688">
    <property type="entry name" value="DNA-BINDING TRANSCRIPTIONAL ACTIVATOR DEVR_DOSR"/>
    <property type="match status" value="1"/>
</dbReference>
<dbReference type="EMBL" id="CP038636">
    <property type="protein sequence ID" value="QBY55964.1"/>
    <property type="molecule type" value="Genomic_DNA"/>
</dbReference>
<dbReference type="SMART" id="SM00421">
    <property type="entry name" value="HTH_LUXR"/>
    <property type="match status" value="1"/>
</dbReference>
<gene>
    <name evidence="7" type="ORF">E0W60_32645</name>
</gene>
<dbReference type="OrthoDB" id="9802186at2"/>
<evidence type="ECO:0000259" key="5">
    <source>
        <dbReference type="PROSITE" id="PS50043"/>
    </source>
</evidence>
<dbReference type="Pfam" id="PF00196">
    <property type="entry name" value="GerE"/>
    <property type="match status" value="1"/>
</dbReference>
<evidence type="ECO:0000256" key="1">
    <source>
        <dbReference type="ARBA" id="ARBA00023015"/>
    </source>
</evidence>
<keyword evidence="2" id="KW-0238">DNA-binding</keyword>
<organism evidence="7 8">
    <name type="scientific">Cupriavidus oxalaticus</name>
    <dbReference type="NCBI Taxonomy" id="96344"/>
    <lineage>
        <taxon>Bacteria</taxon>
        <taxon>Pseudomonadati</taxon>
        <taxon>Pseudomonadota</taxon>
        <taxon>Betaproteobacteria</taxon>
        <taxon>Burkholderiales</taxon>
        <taxon>Burkholderiaceae</taxon>
        <taxon>Cupriavidus</taxon>
    </lineage>
</organism>
<dbReference type="Gene3D" id="1.10.10.10">
    <property type="entry name" value="Winged helix-like DNA-binding domain superfamily/Winged helix DNA-binding domain"/>
    <property type="match status" value="1"/>
</dbReference>
<dbReference type="GO" id="GO:0000160">
    <property type="term" value="P:phosphorelay signal transduction system"/>
    <property type="evidence" value="ECO:0007669"/>
    <property type="project" value="InterPro"/>
</dbReference>
<feature type="modified residue" description="4-aspartylphosphate" evidence="4">
    <location>
        <position position="74"/>
    </location>
</feature>
<evidence type="ECO:0000313" key="8">
    <source>
        <dbReference type="Proteomes" id="UP000295294"/>
    </source>
</evidence>
<accession>A0A4P7LI97</accession>
<name>A0A4P7LI97_9BURK</name>
<dbReference type="PROSITE" id="PS50043">
    <property type="entry name" value="HTH_LUXR_2"/>
    <property type="match status" value="1"/>
</dbReference>
<dbReference type="SUPFAM" id="SSF46894">
    <property type="entry name" value="C-terminal effector domain of the bipartite response regulators"/>
    <property type="match status" value="1"/>
</dbReference>
<evidence type="ECO:0000259" key="6">
    <source>
        <dbReference type="PROSITE" id="PS50110"/>
    </source>
</evidence>
<keyword evidence="4" id="KW-0597">Phosphoprotein</keyword>
<sequence length="247" mass="26669">MPSGGPTVIAVQPTRAESAPQDEAVVLIVDDDSQVRNALGSLFRSVGIEVVLLGSAAELFAFGFPDAPCCLVLDVRLKGQSGLDVQARMAELGIHVPIIFMTGHGDIPMTVAAMKAGAEHFLSKPLREQELLDAVTAAIQKESLRLERVRRLAAVRDRYRSLTPRECEVMAHAASGLTNKEIAVAMCISVVTVKVHRCQAMRKMRARSFADLVLLAQTLGLVFLPSETDGQPAVRLRSQDLRSATMA</sequence>